<dbReference type="Pfam" id="PF11443">
    <property type="entry name" value="DUF2828"/>
    <property type="match status" value="1"/>
</dbReference>
<dbReference type="InterPro" id="IPR056690">
    <property type="entry name" value="DUF7788"/>
</dbReference>
<keyword evidence="4" id="KW-1185">Reference proteome</keyword>
<dbReference type="InterPro" id="IPR011205">
    <property type="entry name" value="UCP015417_vWA"/>
</dbReference>
<dbReference type="Pfam" id="PF25043">
    <property type="entry name" value="DUF7788"/>
    <property type="match status" value="1"/>
</dbReference>
<accession>A0AA88X6G4</accession>
<evidence type="ECO:0000259" key="2">
    <source>
        <dbReference type="Pfam" id="PF25043"/>
    </source>
</evidence>
<evidence type="ECO:0000313" key="4">
    <source>
        <dbReference type="Proteomes" id="UP001188597"/>
    </source>
</evidence>
<dbReference type="PANTHER" id="PTHR31373:SF27">
    <property type="entry name" value="TROVE DOMAIN-CONTAINING PROTEIN"/>
    <property type="match status" value="1"/>
</dbReference>
<protein>
    <submittedName>
        <fullName evidence="3">Uncharacterized protein</fullName>
    </submittedName>
</protein>
<dbReference type="EMBL" id="JAVXUP010000047">
    <property type="protein sequence ID" value="KAK3040827.1"/>
    <property type="molecule type" value="Genomic_DNA"/>
</dbReference>
<evidence type="ECO:0000259" key="1">
    <source>
        <dbReference type="Pfam" id="PF11443"/>
    </source>
</evidence>
<dbReference type="PANTHER" id="PTHR31373">
    <property type="entry name" value="OS06G0652100 PROTEIN"/>
    <property type="match status" value="1"/>
</dbReference>
<dbReference type="InterPro" id="IPR058580">
    <property type="entry name" value="DUF2828"/>
</dbReference>
<reference evidence="3" key="1">
    <citation type="submission" date="2022-12" db="EMBL/GenBank/DDBJ databases">
        <title>Draft genome assemblies for two species of Escallonia (Escalloniales).</title>
        <authorList>
            <person name="Chanderbali A."/>
            <person name="Dervinis C."/>
            <person name="Anghel I."/>
            <person name="Soltis D."/>
            <person name="Soltis P."/>
            <person name="Zapata F."/>
        </authorList>
    </citation>
    <scope>NUCLEOTIDE SEQUENCE</scope>
    <source>
        <strain evidence="3">UCBG64.0493</strain>
        <tissue evidence="3">Leaf</tissue>
    </source>
</reference>
<feature type="domain" description="DUF2828" evidence="1">
    <location>
        <begin position="6"/>
        <end position="69"/>
    </location>
</feature>
<name>A0AA88X6G4_9ASTE</name>
<comment type="caution">
    <text evidence="3">The sequence shown here is derived from an EMBL/GenBank/DDBJ whole genome shotgun (WGS) entry which is preliminary data.</text>
</comment>
<proteinExistence type="predicted"/>
<organism evidence="3 4">
    <name type="scientific">Escallonia herrerae</name>
    <dbReference type="NCBI Taxonomy" id="1293975"/>
    <lineage>
        <taxon>Eukaryota</taxon>
        <taxon>Viridiplantae</taxon>
        <taxon>Streptophyta</taxon>
        <taxon>Embryophyta</taxon>
        <taxon>Tracheophyta</taxon>
        <taxon>Spermatophyta</taxon>
        <taxon>Magnoliopsida</taxon>
        <taxon>eudicotyledons</taxon>
        <taxon>Gunneridae</taxon>
        <taxon>Pentapetalae</taxon>
        <taxon>asterids</taxon>
        <taxon>campanulids</taxon>
        <taxon>Escalloniales</taxon>
        <taxon>Escalloniaceae</taxon>
        <taxon>Escallonia</taxon>
    </lineage>
</organism>
<sequence length="253" mass="29150">MLTTLTVRVRLHREYLVPLRKAIDMTEIYMSAKLWNELPYSRVPSVAMKIYKKKFFQNDTIRFSEYLDSYAWDCARSCGTLGLLVSDLSEEPRKGKLITFSQDPQIQIIEGDCLSSKVSSVKRMDWNVNTDFQKVRGNLTEEQMVKRLFVFSDMEFDQASLYPWETDYQAICWKFSENGYTSVPEIVFWNLRDSKATPVPSHQKGVALLSGFTKNLLKLFLKTGGIVSPEDTMNLAISGEEYEKLVIDPCSEL</sequence>
<dbReference type="PIRSF" id="PIRSF015417">
    <property type="entry name" value="T31B5_30_vWA"/>
    <property type="match status" value="1"/>
</dbReference>
<gene>
    <name evidence="3" type="ORF">RJ639_029171</name>
</gene>
<feature type="domain" description="DUF7788" evidence="2">
    <location>
        <begin position="77"/>
        <end position="238"/>
    </location>
</feature>
<evidence type="ECO:0000313" key="3">
    <source>
        <dbReference type="EMBL" id="KAK3040827.1"/>
    </source>
</evidence>
<dbReference type="AlphaFoldDB" id="A0AA88X6G4"/>
<dbReference type="Proteomes" id="UP001188597">
    <property type="component" value="Unassembled WGS sequence"/>
</dbReference>